<evidence type="ECO:0000256" key="1">
    <source>
        <dbReference type="ARBA" id="ARBA00004266"/>
    </source>
</evidence>
<dbReference type="GO" id="GO:0005525">
    <property type="term" value="F:GTP binding"/>
    <property type="evidence" value="ECO:0007669"/>
    <property type="project" value="UniProtKB-KW"/>
</dbReference>
<accession>A0A1D2VKS2</accession>
<dbReference type="STRING" id="1344418.A0A1D2VKS2"/>
<dbReference type="InParanoid" id="A0A1D2VKS2"/>
<organism evidence="6 7">
    <name type="scientific">Ascoidea rubescens DSM 1968</name>
    <dbReference type="NCBI Taxonomy" id="1344418"/>
    <lineage>
        <taxon>Eukaryota</taxon>
        <taxon>Fungi</taxon>
        <taxon>Dikarya</taxon>
        <taxon>Ascomycota</taxon>
        <taxon>Saccharomycotina</taxon>
        <taxon>Saccharomycetes</taxon>
        <taxon>Ascoideaceae</taxon>
        <taxon>Ascoidea</taxon>
    </lineage>
</organism>
<evidence type="ECO:0000256" key="4">
    <source>
        <dbReference type="RuleBase" id="RU004560"/>
    </source>
</evidence>
<sequence>GSTIANSDRSPNSLDQTTKIVLHKTELIENDYKINFNLIDTPGFADYINNKYCWIPVCDYIDTQNRLYLFQESQPIREKMVDHRVHCCLYFISPTNKGLCDLDIKSMKEISKRVNLIPIISKADGFTKLELDNFKYEIRKTIKEFNIPLCQFIQDKELLREIKNELPYAVIGSQFNHDSNKRGRQYKWGYVSIDDDNNSDFYRISSLLIKDHMLDLILGTESYYEQYRSQLYNSKARKVVGFPVDDSVNIKTDGLEAFCKSSTVDYASIDRFFMEMNPIFVDKKQHLSKKFNEVIGVWEHNFREWKTALIKKQKMCNEDIQQVH</sequence>
<evidence type="ECO:0000256" key="2">
    <source>
        <dbReference type="ARBA" id="ARBA00022741"/>
    </source>
</evidence>
<keyword evidence="3 4" id="KW-0342">GTP-binding</keyword>
<proteinExistence type="inferred from homology"/>
<comment type="subcellular location">
    <subcellularLocation>
        <location evidence="1">Bud neck</location>
    </subcellularLocation>
</comment>
<dbReference type="OrthoDB" id="416553at2759"/>
<evidence type="ECO:0000313" key="7">
    <source>
        <dbReference type="Proteomes" id="UP000095038"/>
    </source>
</evidence>
<dbReference type="RefSeq" id="XP_020048485.1">
    <property type="nucleotide sequence ID" value="XM_020189959.1"/>
</dbReference>
<evidence type="ECO:0000313" key="6">
    <source>
        <dbReference type="EMBL" id="ODV62178.1"/>
    </source>
</evidence>
<evidence type="ECO:0000256" key="3">
    <source>
        <dbReference type="ARBA" id="ARBA00023134"/>
    </source>
</evidence>
<dbReference type="GO" id="GO:0032175">
    <property type="term" value="C:mating projection septin ring"/>
    <property type="evidence" value="ECO:0007669"/>
    <property type="project" value="EnsemblFungi"/>
</dbReference>
<dbReference type="SUPFAM" id="SSF52540">
    <property type="entry name" value="P-loop containing nucleoside triphosphate hydrolases"/>
    <property type="match status" value="1"/>
</dbReference>
<gene>
    <name evidence="6" type="ORF">ASCRUDRAFT_26562</name>
</gene>
<dbReference type="PANTHER" id="PTHR18884">
    <property type="entry name" value="SEPTIN"/>
    <property type="match status" value="1"/>
</dbReference>
<protein>
    <submittedName>
        <fullName evidence="6">Septin-domain-containing protein</fullName>
    </submittedName>
</protein>
<feature type="non-terminal residue" evidence="6">
    <location>
        <position position="1"/>
    </location>
</feature>
<feature type="domain" description="Septin-type G" evidence="5">
    <location>
        <begin position="1"/>
        <end position="234"/>
    </location>
</feature>
<dbReference type="Pfam" id="PF00735">
    <property type="entry name" value="Septin"/>
    <property type="match status" value="1"/>
</dbReference>
<dbReference type="GO" id="GO:0032152">
    <property type="term" value="C:meiotic septin complex"/>
    <property type="evidence" value="ECO:0007669"/>
    <property type="project" value="EnsemblFungi"/>
</dbReference>
<evidence type="ECO:0000259" key="5">
    <source>
        <dbReference type="PROSITE" id="PS51719"/>
    </source>
</evidence>
<dbReference type="InterPro" id="IPR030379">
    <property type="entry name" value="G_SEPTIN_dom"/>
</dbReference>
<dbReference type="Gene3D" id="3.40.50.300">
    <property type="entry name" value="P-loop containing nucleotide triphosphate hydrolases"/>
    <property type="match status" value="1"/>
</dbReference>
<dbReference type="InterPro" id="IPR016491">
    <property type="entry name" value="Septin"/>
</dbReference>
<dbReference type="EMBL" id="KV454477">
    <property type="protein sequence ID" value="ODV62178.1"/>
    <property type="molecule type" value="Genomic_DNA"/>
</dbReference>
<dbReference type="InterPro" id="IPR027417">
    <property type="entry name" value="P-loop_NTPase"/>
</dbReference>
<dbReference type="GO" id="GO:0032169">
    <property type="term" value="C:prospore septin ring"/>
    <property type="evidence" value="ECO:0007669"/>
    <property type="project" value="EnsemblFungi"/>
</dbReference>
<dbReference type="PROSITE" id="PS51719">
    <property type="entry name" value="G_SEPTIN"/>
    <property type="match status" value="1"/>
</dbReference>
<dbReference type="PIRSF" id="PIRSF006698">
    <property type="entry name" value="Septin"/>
    <property type="match status" value="1"/>
</dbReference>
<reference evidence="7" key="1">
    <citation type="submission" date="2016-05" db="EMBL/GenBank/DDBJ databases">
        <title>Comparative genomics of biotechnologically important yeasts.</title>
        <authorList>
            <consortium name="DOE Joint Genome Institute"/>
            <person name="Riley R."/>
            <person name="Haridas S."/>
            <person name="Wolfe K.H."/>
            <person name="Lopes M.R."/>
            <person name="Hittinger C.T."/>
            <person name="Goker M."/>
            <person name="Salamov A."/>
            <person name="Wisecaver J."/>
            <person name="Long T.M."/>
            <person name="Aerts A.L."/>
            <person name="Barry K."/>
            <person name="Choi C."/>
            <person name="Clum A."/>
            <person name="Coughlan A.Y."/>
            <person name="Deshpande S."/>
            <person name="Douglass A.P."/>
            <person name="Hanson S.J."/>
            <person name="Klenk H.-P."/>
            <person name="Labutti K."/>
            <person name="Lapidus A."/>
            <person name="Lindquist E."/>
            <person name="Lipzen A."/>
            <person name="Meier-Kolthoff J.P."/>
            <person name="Ohm R.A."/>
            <person name="Otillar R.P."/>
            <person name="Pangilinan J."/>
            <person name="Peng Y."/>
            <person name="Rokas A."/>
            <person name="Rosa C.A."/>
            <person name="Scheuner C."/>
            <person name="Sibirny A.A."/>
            <person name="Slot J.C."/>
            <person name="Stielow J.B."/>
            <person name="Sun H."/>
            <person name="Kurtzman C.P."/>
            <person name="Blackwell M."/>
            <person name="Grigoriev I.V."/>
            <person name="Jeffries T.W."/>
        </authorList>
    </citation>
    <scope>NUCLEOTIDE SEQUENCE [LARGE SCALE GENOMIC DNA]</scope>
    <source>
        <strain evidence="7">DSM 1968</strain>
    </source>
</reference>
<dbReference type="GeneID" id="30963595"/>
<dbReference type="Proteomes" id="UP000095038">
    <property type="component" value="Unassembled WGS sequence"/>
</dbReference>
<keyword evidence="7" id="KW-1185">Reference proteome</keyword>
<feature type="non-terminal residue" evidence="6">
    <location>
        <position position="324"/>
    </location>
</feature>
<dbReference type="AlphaFoldDB" id="A0A1D2VKS2"/>
<dbReference type="GO" id="GO:0070583">
    <property type="term" value="P:spore membrane bending pathway"/>
    <property type="evidence" value="ECO:0007669"/>
    <property type="project" value="EnsemblFungi"/>
</dbReference>
<keyword evidence="2 4" id="KW-0547">Nucleotide-binding</keyword>
<dbReference type="GO" id="GO:0005935">
    <property type="term" value="C:cellular bud neck"/>
    <property type="evidence" value="ECO:0007669"/>
    <property type="project" value="UniProtKB-SubCell"/>
</dbReference>
<comment type="similarity">
    <text evidence="4">Belongs to the TRAFAC class TrmE-Era-EngA-EngB-Septin-like GTPase superfamily. Septin GTPase family.</text>
</comment>
<name>A0A1D2VKS2_9ASCO</name>